<evidence type="ECO:0000313" key="3">
    <source>
        <dbReference type="Proteomes" id="UP001431131"/>
    </source>
</evidence>
<dbReference type="Proteomes" id="UP001431131">
    <property type="component" value="Unassembled WGS sequence"/>
</dbReference>
<proteinExistence type="predicted"/>
<sequence length="103" mass="12066">MQQQQPLYTAQGQQMPQAPAVITSKDLLYLTDMMSWNLIALKKAHFFASQCQIQEISQALEKVCQMHQRHYKQILAHMEKHTNQAPQPPSQMQQQQMQQNQMQ</sequence>
<evidence type="ECO:0000256" key="1">
    <source>
        <dbReference type="SAM" id="MobiDB-lite"/>
    </source>
</evidence>
<evidence type="ECO:0000313" key="2">
    <source>
        <dbReference type="EMBL" id="MCH1625582.1"/>
    </source>
</evidence>
<dbReference type="EMBL" id="JAKTTI010000012">
    <property type="protein sequence ID" value="MCH1625582.1"/>
    <property type="molecule type" value="Genomic_DNA"/>
</dbReference>
<name>A0AAW5E6R7_9BACI</name>
<protein>
    <recommendedName>
        <fullName evidence="4">Spore coat protein</fullName>
    </recommendedName>
</protein>
<gene>
    <name evidence="2" type="ORF">MJG50_09595</name>
</gene>
<keyword evidence="3" id="KW-1185">Reference proteome</keyword>
<dbReference type="RefSeq" id="WP_240255199.1">
    <property type="nucleotide sequence ID" value="NZ_JAKTTI010000012.1"/>
</dbReference>
<reference evidence="2" key="1">
    <citation type="submission" date="2022-02" db="EMBL/GenBank/DDBJ databases">
        <title>Fredinandcohnia quinoae sp. nov. isolated from Chenopodium quinoa seeds.</title>
        <authorList>
            <person name="Saati-Santamaria Z."/>
            <person name="Flores-Felix J.D."/>
            <person name="Igual J.M."/>
            <person name="Velazquez E."/>
            <person name="Garcia-Fraile P."/>
            <person name="Martinez-Molina E."/>
        </authorList>
    </citation>
    <scope>NUCLEOTIDE SEQUENCE</scope>
    <source>
        <strain evidence="2">SECRCQ15</strain>
    </source>
</reference>
<dbReference type="AlphaFoldDB" id="A0AAW5E6R7"/>
<feature type="compositionally biased region" description="Low complexity" evidence="1">
    <location>
        <begin position="90"/>
        <end position="103"/>
    </location>
</feature>
<feature type="region of interest" description="Disordered" evidence="1">
    <location>
        <begin position="77"/>
        <end position="103"/>
    </location>
</feature>
<organism evidence="2 3">
    <name type="scientific">Fredinandcohnia quinoae</name>
    <dbReference type="NCBI Taxonomy" id="2918902"/>
    <lineage>
        <taxon>Bacteria</taxon>
        <taxon>Bacillati</taxon>
        <taxon>Bacillota</taxon>
        <taxon>Bacilli</taxon>
        <taxon>Bacillales</taxon>
        <taxon>Bacillaceae</taxon>
        <taxon>Fredinandcohnia</taxon>
    </lineage>
</organism>
<comment type="caution">
    <text evidence="2">The sequence shown here is derived from an EMBL/GenBank/DDBJ whole genome shotgun (WGS) entry which is preliminary data.</text>
</comment>
<accession>A0AAW5E6R7</accession>
<evidence type="ECO:0008006" key="4">
    <source>
        <dbReference type="Google" id="ProtNLM"/>
    </source>
</evidence>